<evidence type="ECO:0000256" key="1">
    <source>
        <dbReference type="SAM" id="SignalP"/>
    </source>
</evidence>
<name>A0A8J2K9T1_9HEXA</name>
<feature type="chain" id="PRO_5035211391" evidence="1">
    <location>
        <begin position="24"/>
        <end position="173"/>
    </location>
</feature>
<dbReference type="AlphaFoldDB" id="A0A8J2K9T1"/>
<reference evidence="2" key="1">
    <citation type="submission" date="2021-06" db="EMBL/GenBank/DDBJ databases">
        <authorList>
            <person name="Hodson N. C."/>
            <person name="Mongue J. A."/>
            <person name="Jaron S. K."/>
        </authorList>
    </citation>
    <scope>NUCLEOTIDE SEQUENCE</scope>
</reference>
<proteinExistence type="predicted"/>
<keyword evidence="3" id="KW-1185">Reference proteome</keyword>
<protein>
    <submittedName>
        <fullName evidence="2">Uncharacterized protein</fullName>
    </submittedName>
</protein>
<dbReference type="EMBL" id="CAJVCH010094822">
    <property type="protein sequence ID" value="CAG7723025.1"/>
    <property type="molecule type" value="Genomic_DNA"/>
</dbReference>
<accession>A0A8J2K9T1</accession>
<keyword evidence="1" id="KW-0732">Signal</keyword>
<sequence>MRTSLTLVCTITLISMATKIAVSQIGYGYRNWYGYHRRTMAINPLSDECFPDGITNCVRMTDCCSNHCDAGWTPPEAVCKPTPCGCPQPPWGPINDYCWRYWSYCQYNEQCCSGYCRDMGEPTRHGSVRMCWTPPCKLCEKAYKKNSARMCTTGNKLDLQIVLKYSHQVVKNY</sequence>
<comment type="caution">
    <text evidence="2">The sequence shown here is derived from an EMBL/GenBank/DDBJ whole genome shotgun (WGS) entry which is preliminary data.</text>
</comment>
<organism evidence="2 3">
    <name type="scientific">Allacma fusca</name>
    <dbReference type="NCBI Taxonomy" id="39272"/>
    <lineage>
        <taxon>Eukaryota</taxon>
        <taxon>Metazoa</taxon>
        <taxon>Ecdysozoa</taxon>
        <taxon>Arthropoda</taxon>
        <taxon>Hexapoda</taxon>
        <taxon>Collembola</taxon>
        <taxon>Symphypleona</taxon>
        <taxon>Sminthuridae</taxon>
        <taxon>Allacma</taxon>
    </lineage>
</organism>
<gene>
    <name evidence="2" type="ORF">AFUS01_LOCUS12132</name>
</gene>
<evidence type="ECO:0000313" key="2">
    <source>
        <dbReference type="EMBL" id="CAG7723025.1"/>
    </source>
</evidence>
<evidence type="ECO:0000313" key="3">
    <source>
        <dbReference type="Proteomes" id="UP000708208"/>
    </source>
</evidence>
<dbReference type="Proteomes" id="UP000708208">
    <property type="component" value="Unassembled WGS sequence"/>
</dbReference>
<feature type="signal peptide" evidence="1">
    <location>
        <begin position="1"/>
        <end position="23"/>
    </location>
</feature>